<dbReference type="InterPro" id="IPR001752">
    <property type="entry name" value="Kinesin_motor_dom"/>
</dbReference>
<accession>A0A183BBM0</accession>
<protein>
    <submittedName>
        <fullName evidence="7">Kinesin motor domain-containing protein</fullName>
    </submittedName>
</protein>
<dbReference type="GO" id="GO:0007018">
    <property type="term" value="P:microtubule-based movement"/>
    <property type="evidence" value="ECO:0007669"/>
    <property type="project" value="InterPro"/>
</dbReference>
<evidence type="ECO:0000256" key="1">
    <source>
        <dbReference type="ARBA" id="ARBA00004245"/>
    </source>
</evidence>
<keyword evidence="2" id="KW-0206">Cytoskeleton</keyword>
<dbReference type="EMBL" id="UZAN01065064">
    <property type="protein sequence ID" value="VDP93877.1"/>
    <property type="molecule type" value="Genomic_DNA"/>
</dbReference>
<keyword evidence="2" id="KW-0963">Cytoplasm</keyword>
<dbReference type="Proteomes" id="UP000272942">
    <property type="component" value="Unassembled WGS sequence"/>
</dbReference>
<dbReference type="GO" id="GO:0005856">
    <property type="term" value="C:cytoskeleton"/>
    <property type="evidence" value="ECO:0007669"/>
    <property type="project" value="UniProtKB-SubCell"/>
</dbReference>
<dbReference type="InterPro" id="IPR027640">
    <property type="entry name" value="Kinesin-like_fam"/>
</dbReference>
<dbReference type="GO" id="GO:0005524">
    <property type="term" value="F:ATP binding"/>
    <property type="evidence" value="ECO:0007669"/>
    <property type="project" value="InterPro"/>
</dbReference>
<evidence type="ECO:0000313" key="6">
    <source>
        <dbReference type="Proteomes" id="UP000272942"/>
    </source>
</evidence>
<dbReference type="OrthoDB" id="6282190at2759"/>
<feature type="domain" description="Kinesin motor" evidence="4">
    <location>
        <begin position="1"/>
        <end position="65"/>
    </location>
</feature>
<dbReference type="AlphaFoldDB" id="A0A183BBM0"/>
<evidence type="ECO:0000313" key="7">
    <source>
        <dbReference type="WBParaSite" id="ECPE_0001664801-mRNA-1"/>
    </source>
</evidence>
<organism evidence="7">
    <name type="scientific">Echinostoma caproni</name>
    <dbReference type="NCBI Taxonomy" id="27848"/>
    <lineage>
        <taxon>Eukaryota</taxon>
        <taxon>Metazoa</taxon>
        <taxon>Spiralia</taxon>
        <taxon>Lophotrochozoa</taxon>
        <taxon>Platyhelminthes</taxon>
        <taxon>Trematoda</taxon>
        <taxon>Digenea</taxon>
        <taxon>Plagiorchiida</taxon>
        <taxon>Echinostomata</taxon>
        <taxon>Echinostomatoidea</taxon>
        <taxon>Echinostomatidae</taxon>
        <taxon>Echinostoma</taxon>
    </lineage>
</organism>
<dbReference type="SUPFAM" id="SSF52540">
    <property type="entry name" value="P-loop containing nucleoside triphosphate hydrolases"/>
    <property type="match status" value="1"/>
</dbReference>
<dbReference type="InterPro" id="IPR027417">
    <property type="entry name" value="P-loop_NTPase"/>
</dbReference>
<keyword evidence="6" id="KW-1185">Reference proteome</keyword>
<dbReference type="PROSITE" id="PS50067">
    <property type="entry name" value="KINESIN_MOTOR_2"/>
    <property type="match status" value="1"/>
</dbReference>
<comment type="similarity">
    <text evidence="3">Belongs to the TRAFAC class myosin-kinesin ATPase superfamily. Kinesin family.</text>
</comment>
<evidence type="ECO:0000259" key="4">
    <source>
        <dbReference type="PROSITE" id="PS50067"/>
    </source>
</evidence>
<gene>
    <name evidence="5" type="ORF">ECPE_LOCUS16605</name>
</gene>
<reference evidence="5 6" key="2">
    <citation type="submission" date="2018-11" db="EMBL/GenBank/DDBJ databases">
        <authorList>
            <consortium name="Pathogen Informatics"/>
        </authorList>
    </citation>
    <scope>NUCLEOTIDE SEQUENCE [LARGE SCALE GENOMIC DNA]</scope>
    <source>
        <strain evidence="5 6">Egypt</strain>
    </source>
</reference>
<name>A0A183BBM0_9TREM</name>
<evidence type="ECO:0000256" key="2">
    <source>
        <dbReference type="ARBA" id="ARBA00023212"/>
    </source>
</evidence>
<dbReference type="Pfam" id="PF00225">
    <property type="entry name" value="Kinesin"/>
    <property type="match status" value="1"/>
</dbReference>
<dbReference type="GO" id="GO:0008017">
    <property type="term" value="F:microtubule binding"/>
    <property type="evidence" value="ECO:0007669"/>
    <property type="project" value="InterPro"/>
</dbReference>
<evidence type="ECO:0000313" key="5">
    <source>
        <dbReference type="EMBL" id="VDP93877.1"/>
    </source>
</evidence>
<comment type="subcellular location">
    <subcellularLocation>
        <location evidence="1">Cytoplasm</location>
        <location evidence="1">Cytoskeleton</location>
    </subcellularLocation>
</comment>
<dbReference type="GO" id="GO:0003777">
    <property type="term" value="F:microtubule motor activity"/>
    <property type="evidence" value="ECO:0007669"/>
    <property type="project" value="InterPro"/>
</dbReference>
<dbReference type="Gene3D" id="1.20.58.1980">
    <property type="match status" value="1"/>
</dbReference>
<reference evidence="7" key="1">
    <citation type="submission" date="2016-06" db="UniProtKB">
        <authorList>
            <consortium name="WormBaseParasite"/>
        </authorList>
    </citation>
    <scope>IDENTIFICATION</scope>
</reference>
<evidence type="ECO:0000256" key="3">
    <source>
        <dbReference type="PROSITE-ProRule" id="PRU00283"/>
    </source>
</evidence>
<sequence>MDALVEFETNGKAHVPYRDAKLTHLLKPCLAGDAKCMLIVTLNTQRACLEASLRSLRLASKASVIALGQAKKNATLRGGIRTAI</sequence>
<dbReference type="PANTHER" id="PTHR47972">
    <property type="entry name" value="KINESIN-LIKE PROTEIN KLP-3"/>
    <property type="match status" value="1"/>
</dbReference>
<dbReference type="WBParaSite" id="ECPE_0001664801-mRNA-1">
    <property type="protein sequence ID" value="ECPE_0001664801-mRNA-1"/>
    <property type="gene ID" value="ECPE_0001664801"/>
</dbReference>
<comment type="caution">
    <text evidence="3">Lacks conserved residue(s) required for the propagation of feature annotation.</text>
</comment>
<proteinExistence type="inferred from homology"/>